<dbReference type="AlphaFoldDB" id="A0A427Y1H8"/>
<dbReference type="PROSITE" id="PS50231">
    <property type="entry name" value="RICIN_B_LECTIN"/>
    <property type="match status" value="1"/>
</dbReference>
<protein>
    <recommendedName>
        <fullName evidence="3">Ricin B lectin domain-containing protein</fullName>
    </recommendedName>
</protein>
<dbReference type="EMBL" id="RSCE01000003">
    <property type="protein sequence ID" value="RSH84978.1"/>
    <property type="molecule type" value="Genomic_DNA"/>
</dbReference>
<dbReference type="GeneID" id="39591092"/>
<dbReference type="STRING" id="105984.A0A427Y1H8"/>
<keyword evidence="5" id="KW-1185">Reference proteome</keyword>
<feature type="chain" id="PRO_5019018954" description="Ricin B lectin domain-containing protein" evidence="2">
    <location>
        <begin position="18"/>
        <end position="188"/>
    </location>
</feature>
<dbReference type="OrthoDB" id="6770063at2759"/>
<evidence type="ECO:0000313" key="5">
    <source>
        <dbReference type="Proteomes" id="UP000279236"/>
    </source>
</evidence>
<dbReference type="Gene3D" id="2.80.10.50">
    <property type="match status" value="2"/>
</dbReference>
<keyword evidence="2" id="KW-0732">Signal</keyword>
<evidence type="ECO:0000313" key="4">
    <source>
        <dbReference type="EMBL" id="RSH84978.1"/>
    </source>
</evidence>
<dbReference type="Pfam" id="PF00652">
    <property type="entry name" value="Ricin_B_lectin"/>
    <property type="match status" value="1"/>
</dbReference>
<reference evidence="4 5" key="1">
    <citation type="submission" date="2018-11" db="EMBL/GenBank/DDBJ databases">
        <title>Genome sequence of Apiotrichum porosum DSM 27194.</title>
        <authorList>
            <person name="Aliyu H."/>
            <person name="Gorte O."/>
            <person name="Ochsenreither K."/>
        </authorList>
    </citation>
    <scope>NUCLEOTIDE SEQUENCE [LARGE SCALE GENOMIC DNA]</scope>
    <source>
        <strain evidence="4 5">DSM 27194</strain>
    </source>
</reference>
<feature type="region of interest" description="Disordered" evidence="1">
    <location>
        <begin position="37"/>
        <end position="60"/>
    </location>
</feature>
<evidence type="ECO:0000256" key="2">
    <source>
        <dbReference type="SAM" id="SignalP"/>
    </source>
</evidence>
<gene>
    <name evidence="4" type="ORF">EHS24_006549</name>
</gene>
<comment type="caution">
    <text evidence="4">The sequence shown here is derived from an EMBL/GenBank/DDBJ whole genome shotgun (WGS) entry which is preliminary data.</text>
</comment>
<dbReference type="SUPFAM" id="SSF50370">
    <property type="entry name" value="Ricin B-like lectins"/>
    <property type="match status" value="1"/>
</dbReference>
<dbReference type="RefSeq" id="XP_028478426.1">
    <property type="nucleotide sequence ID" value="XM_028621974.1"/>
</dbReference>
<accession>A0A427Y1H8</accession>
<evidence type="ECO:0000259" key="3">
    <source>
        <dbReference type="SMART" id="SM00458"/>
    </source>
</evidence>
<feature type="signal peptide" evidence="2">
    <location>
        <begin position="1"/>
        <end position="17"/>
    </location>
</feature>
<proteinExistence type="predicted"/>
<dbReference type="Proteomes" id="UP000279236">
    <property type="component" value="Unassembled WGS sequence"/>
</dbReference>
<name>A0A427Y1H8_9TREE</name>
<organism evidence="4 5">
    <name type="scientific">Apiotrichum porosum</name>
    <dbReference type="NCBI Taxonomy" id="105984"/>
    <lineage>
        <taxon>Eukaryota</taxon>
        <taxon>Fungi</taxon>
        <taxon>Dikarya</taxon>
        <taxon>Basidiomycota</taxon>
        <taxon>Agaricomycotina</taxon>
        <taxon>Tremellomycetes</taxon>
        <taxon>Trichosporonales</taxon>
        <taxon>Trichosporonaceae</taxon>
        <taxon>Apiotrichum</taxon>
    </lineage>
</organism>
<dbReference type="SMART" id="SM00458">
    <property type="entry name" value="RICIN"/>
    <property type="match status" value="1"/>
</dbReference>
<sequence>MLLKTIVITLLAALAVAQPVDSGDNDYTYSAAPTTTAAEDRYGDDGGSSDGGGYGGWGSPRQIHPRWQSTKCLDVRGNYQADGTPVQVYDCNGTGAQRWNIHEGTGQIRLADTNFCLDAGKYPSNGAGMKINRCRKSSRGQFFKYSDSRIRLSRSDMCLDLTDGDFSNGRQTQVWRCYDNNNNQVWNT</sequence>
<feature type="domain" description="Ricin B lectin" evidence="3">
    <location>
        <begin position="59"/>
        <end position="188"/>
    </location>
</feature>
<dbReference type="CDD" id="cd00161">
    <property type="entry name" value="beta-trefoil_Ricin-like"/>
    <property type="match status" value="1"/>
</dbReference>
<dbReference type="InterPro" id="IPR035992">
    <property type="entry name" value="Ricin_B-like_lectins"/>
</dbReference>
<feature type="compositionally biased region" description="Gly residues" evidence="1">
    <location>
        <begin position="45"/>
        <end position="58"/>
    </location>
</feature>
<dbReference type="InterPro" id="IPR000772">
    <property type="entry name" value="Ricin_B_lectin"/>
</dbReference>
<evidence type="ECO:0000256" key="1">
    <source>
        <dbReference type="SAM" id="MobiDB-lite"/>
    </source>
</evidence>